<dbReference type="OrthoDB" id="2067664at2"/>
<evidence type="ECO:0000259" key="2">
    <source>
        <dbReference type="Pfam" id="PF18106"/>
    </source>
</evidence>
<reference evidence="4 5" key="1">
    <citation type="submission" date="2018-06" db="EMBL/GenBank/DDBJ databases">
        <authorList>
            <consortium name="Pathogen Informatics"/>
            <person name="Doyle S."/>
        </authorList>
    </citation>
    <scope>NUCLEOTIDE SEQUENCE [LARGE SCALE GENOMIC DNA]</scope>
    <source>
        <strain evidence="4 5">NCTC12360</strain>
    </source>
</reference>
<reference evidence="3 6" key="2">
    <citation type="submission" date="2020-03" db="EMBL/GenBank/DDBJ databases">
        <title>Characterization of ganglioside-mimicking enterococci.</title>
        <authorList>
            <person name="Patry R.T."/>
            <person name="Nothaft H."/>
            <person name="Bridger R."/>
            <person name="Shajahan A."/>
            <person name="Huynh S."/>
            <person name="Sanchez S."/>
            <person name="Azadi P."/>
            <person name="Cooper K."/>
            <person name="Miller W.G."/>
            <person name="Parker C.T."/>
            <person name="Wells L."/>
            <person name="Szymanski C.M."/>
        </authorList>
    </citation>
    <scope>NUCLEOTIDE SEQUENCE [LARGE SCALE GENOMIC DNA]</scope>
    <source>
        <strain evidence="3 6">EGM181</strain>
    </source>
</reference>
<dbReference type="EMBL" id="CP050485">
    <property type="protein sequence ID" value="QOG28486.1"/>
    <property type="molecule type" value="Genomic_DNA"/>
</dbReference>
<dbReference type="Proteomes" id="UP000516696">
    <property type="component" value="Chromosome"/>
</dbReference>
<dbReference type="AlphaFoldDB" id="A0A366U8Z0"/>
<feature type="domain" description="Replication initiation protein-like C-terminal" evidence="1">
    <location>
        <begin position="106"/>
        <end position="298"/>
    </location>
</feature>
<evidence type="ECO:0000259" key="1">
    <source>
        <dbReference type="Pfam" id="PF02486"/>
    </source>
</evidence>
<proteinExistence type="predicted"/>
<evidence type="ECO:0000313" key="3">
    <source>
        <dbReference type="EMBL" id="QOG28486.1"/>
    </source>
</evidence>
<evidence type="ECO:0000313" key="6">
    <source>
        <dbReference type="Proteomes" id="UP000516696"/>
    </source>
</evidence>
<dbReference type="InterPro" id="IPR040819">
    <property type="entry name" value="Rol_Rep_N"/>
</dbReference>
<organism evidence="4 5">
    <name type="scientific">Enterococcus gallinarum</name>
    <dbReference type="NCBI Taxonomy" id="1353"/>
    <lineage>
        <taxon>Bacteria</taxon>
        <taxon>Bacillati</taxon>
        <taxon>Bacillota</taxon>
        <taxon>Bacilli</taxon>
        <taxon>Lactobacillales</taxon>
        <taxon>Enterococcaceae</taxon>
        <taxon>Enterococcus</taxon>
    </lineage>
</organism>
<gene>
    <name evidence="3" type="ORF">EGM181_15090</name>
    <name evidence="4" type="ORF">NCTC12360_03242</name>
</gene>
<dbReference type="InterPro" id="IPR003491">
    <property type="entry name" value="REP-like_C"/>
</dbReference>
<dbReference type="EMBL" id="UFYW01000001">
    <property type="protein sequence ID" value="STD84697.1"/>
    <property type="molecule type" value="Genomic_DNA"/>
</dbReference>
<dbReference type="Pfam" id="PF18106">
    <property type="entry name" value="Rol_Rep_N"/>
    <property type="match status" value="1"/>
</dbReference>
<evidence type="ECO:0000313" key="5">
    <source>
        <dbReference type="Proteomes" id="UP000254807"/>
    </source>
</evidence>
<dbReference type="Pfam" id="PF02486">
    <property type="entry name" value="Rep_trans"/>
    <property type="match status" value="1"/>
</dbReference>
<keyword evidence="3" id="KW-0396">Initiation factor</keyword>
<dbReference type="Proteomes" id="UP000254807">
    <property type="component" value="Unassembled WGS sequence"/>
</dbReference>
<sequence>MRNVVSIDWVSCTVKKISPQEVIENILLMSVDDFSIEDWGINRYNMHYSCGDIKVFFKIKQGQPDLINMGVFVLLSGQGAQQYSEFFDSNKNNWCELFKRFMNCDANVTRVDIAHDIFNGLLCVRVLQDYIKKGLCISQAKTSRYYEDNILETGEVIGETVEIGKKGNNNIQLCVYNKLMEQYSIGNIKKIEGIDNWVRSEMRYFGQRANKVALRIAEHEPLKKIFFSTIAGFVRFIAPENKHKKDSNRWRRPLVDWWKEYLENEDATKLEIVRKKPTLQRTERWIETAVNRSLAKLMLAWTEAYGAKTAWNMLQKHLESGEEKLTDKDKAEVEQYVREQQNKVLWGQEVID</sequence>
<dbReference type="RefSeq" id="WP_060813883.1">
    <property type="nucleotide sequence ID" value="NZ_CP050485.1"/>
</dbReference>
<keyword evidence="5" id="KW-1185">Reference proteome</keyword>
<keyword evidence="3" id="KW-0648">Protein biosynthesis</keyword>
<dbReference type="GO" id="GO:0003743">
    <property type="term" value="F:translation initiation factor activity"/>
    <property type="evidence" value="ECO:0007669"/>
    <property type="project" value="UniProtKB-KW"/>
</dbReference>
<feature type="domain" description="Rolling Circle replication initiation protein N-terminal" evidence="2">
    <location>
        <begin position="5"/>
        <end position="100"/>
    </location>
</feature>
<name>A0A366U8Z0_ENTGA</name>
<accession>A0A366U8Z0</accession>
<protein>
    <submittedName>
        <fullName evidence="4">Phage replication protein RstA</fullName>
    </submittedName>
    <submittedName>
        <fullName evidence="3">Replication initiation factor domain-containing protein</fullName>
    </submittedName>
</protein>
<evidence type="ECO:0000313" key="4">
    <source>
        <dbReference type="EMBL" id="STD84697.1"/>
    </source>
</evidence>